<feature type="binding site" evidence="20">
    <location>
        <position position="463"/>
    </location>
    <ligand>
        <name>acetyl-CoA</name>
        <dbReference type="ChEBI" id="CHEBI:57288"/>
    </ligand>
</feature>
<dbReference type="PANTHER" id="PTHR43584:SF3">
    <property type="entry name" value="BIFUNCTIONAL PROTEIN GLMU"/>
    <property type="match status" value="1"/>
</dbReference>
<dbReference type="UniPathway" id="UPA00973"/>
<protein>
    <recommendedName>
        <fullName evidence="20">Bifunctional protein GlmU</fullName>
    </recommendedName>
    <domain>
        <recommendedName>
            <fullName evidence="20">UDP-N-acetylglucosamine pyrophosphorylase</fullName>
            <ecNumber evidence="20">2.7.7.23</ecNumber>
        </recommendedName>
        <alternativeName>
            <fullName evidence="20">N-acetylglucosamine-1-phosphate uridyltransferase</fullName>
        </alternativeName>
    </domain>
    <domain>
        <recommendedName>
            <fullName evidence="20">Glucosamine-1-phosphate N-acetyltransferase</fullName>
            <ecNumber evidence="20">2.3.1.157</ecNumber>
        </recommendedName>
    </domain>
</protein>
<dbReference type="CDD" id="cd03353">
    <property type="entry name" value="LbH_GlmU_C"/>
    <property type="match status" value="1"/>
</dbReference>
<comment type="pathway">
    <text evidence="2 20">Nucleotide-sugar biosynthesis; UDP-N-acetyl-alpha-D-glucosamine biosynthesis; N-acetyl-alpha-D-glucosamine 1-phosphate from alpha-D-glucosamine 6-phosphate (route II): step 2/2.</text>
</comment>
<dbReference type="GO" id="GO:0071555">
    <property type="term" value="P:cell wall organization"/>
    <property type="evidence" value="ECO:0007669"/>
    <property type="project" value="UniProtKB-KW"/>
</dbReference>
<feature type="binding site" evidence="20">
    <location>
        <position position="428"/>
    </location>
    <ligand>
        <name>acetyl-CoA</name>
        <dbReference type="ChEBI" id="CHEBI:57288"/>
    </ligand>
</feature>
<dbReference type="EC" id="2.7.7.23" evidence="20"/>
<dbReference type="Pfam" id="PF00483">
    <property type="entry name" value="NTP_transferase"/>
    <property type="match status" value="1"/>
</dbReference>
<dbReference type="InterPro" id="IPR001451">
    <property type="entry name" value="Hexapep"/>
</dbReference>
<feature type="binding site" evidence="20">
    <location>
        <begin position="409"/>
        <end position="410"/>
    </location>
    <ligand>
        <name>acetyl-CoA</name>
        <dbReference type="ChEBI" id="CHEBI:57288"/>
    </ligand>
</feature>
<comment type="subcellular location">
    <subcellularLocation>
        <location evidence="1 20">Cytoplasm</location>
    </subcellularLocation>
</comment>
<keyword evidence="11 20" id="KW-0460">Magnesium</keyword>
<evidence type="ECO:0000256" key="9">
    <source>
        <dbReference type="ARBA" id="ARBA00022723"/>
    </source>
</evidence>
<dbReference type="GO" id="GO:0003977">
    <property type="term" value="F:UDP-N-acetylglucosamine diphosphorylase activity"/>
    <property type="evidence" value="ECO:0007669"/>
    <property type="project" value="UniProtKB-UniRule"/>
</dbReference>
<dbReference type="InterPro" id="IPR005882">
    <property type="entry name" value="Bifunctional_GlmU"/>
</dbReference>
<comment type="pathway">
    <text evidence="3 20">Nucleotide-sugar biosynthesis; UDP-N-acetyl-alpha-D-glucosamine biosynthesis; UDP-N-acetyl-alpha-D-glucosamine from N-acetyl-alpha-D-glucosamine 1-phosphate: step 1/1.</text>
</comment>
<dbReference type="Pfam" id="PF00132">
    <property type="entry name" value="Hexapep"/>
    <property type="match status" value="1"/>
</dbReference>
<dbReference type="Gene3D" id="3.90.550.10">
    <property type="entry name" value="Spore Coat Polysaccharide Biosynthesis Protein SpsA, Chain A"/>
    <property type="match status" value="1"/>
</dbReference>
<comment type="catalytic activity">
    <reaction evidence="18 20">
        <text>N-acetyl-alpha-D-glucosamine 1-phosphate + UTP + H(+) = UDP-N-acetyl-alpha-D-glucosamine + diphosphate</text>
        <dbReference type="Rhea" id="RHEA:13509"/>
        <dbReference type="ChEBI" id="CHEBI:15378"/>
        <dbReference type="ChEBI" id="CHEBI:33019"/>
        <dbReference type="ChEBI" id="CHEBI:46398"/>
        <dbReference type="ChEBI" id="CHEBI:57705"/>
        <dbReference type="ChEBI" id="CHEBI:57776"/>
        <dbReference type="EC" id="2.7.7.23"/>
    </reaction>
</comment>
<feature type="binding site" evidence="20">
    <location>
        <position position="446"/>
    </location>
    <ligand>
        <name>acetyl-CoA</name>
        <dbReference type="ChEBI" id="CHEBI:57288"/>
    </ligand>
</feature>
<organism evidence="22 23">
    <name type="scientific">Soehngenia longivitae</name>
    <dbReference type="NCBI Taxonomy" id="2562294"/>
    <lineage>
        <taxon>Bacteria</taxon>
        <taxon>Bacillati</taxon>
        <taxon>Bacillota</taxon>
        <taxon>Tissierellia</taxon>
        <taxon>Tissierellales</taxon>
        <taxon>Tissierellaceae</taxon>
        <taxon>Soehngenia</taxon>
    </lineage>
</organism>
<evidence type="ECO:0000256" key="12">
    <source>
        <dbReference type="ARBA" id="ARBA00022960"/>
    </source>
</evidence>
<dbReference type="NCBIfam" id="NF010934">
    <property type="entry name" value="PRK14354.1"/>
    <property type="match status" value="1"/>
</dbReference>
<evidence type="ECO:0000256" key="20">
    <source>
        <dbReference type="HAMAP-Rule" id="MF_01631"/>
    </source>
</evidence>
<feature type="region of interest" description="N-acetyltransferase" evidence="20">
    <location>
        <begin position="275"/>
        <end position="482"/>
    </location>
</feature>
<proteinExistence type="inferred from homology"/>
<dbReference type="PANTHER" id="PTHR43584">
    <property type="entry name" value="NUCLEOTIDYL TRANSFERASE"/>
    <property type="match status" value="1"/>
</dbReference>
<dbReference type="GO" id="GO:0009252">
    <property type="term" value="P:peptidoglycan biosynthetic process"/>
    <property type="evidence" value="ECO:0007669"/>
    <property type="project" value="UniProtKB-UniRule"/>
</dbReference>
<gene>
    <name evidence="20 22" type="primary">glmU</name>
    <name evidence="22" type="ORF">E4100_07485</name>
</gene>
<dbReference type="GO" id="GO:0000902">
    <property type="term" value="P:cell morphogenesis"/>
    <property type="evidence" value="ECO:0007669"/>
    <property type="project" value="UniProtKB-UniRule"/>
</dbReference>
<dbReference type="EMBL" id="SRIB01000010">
    <property type="protein sequence ID" value="TFZ39653.1"/>
    <property type="molecule type" value="Genomic_DNA"/>
</dbReference>
<dbReference type="GO" id="GO:0016020">
    <property type="term" value="C:membrane"/>
    <property type="evidence" value="ECO:0007669"/>
    <property type="project" value="GOC"/>
</dbReference>
<accession>A0A4Z0D598</accession>
<feature type="domain" description="Nucleotidyl transferase" evidence="21">
    <location>
        <begin position="25"/>
        <end position="239"/>
    </location>
</feature>
<keyword evidence="14 20" id="KW-0511">Multifunctional enzyme</keyword>
<feature type="binding site" evidence="20">
    <location>
        <position position="356"/>
    </location>
    <ligand>
        <name>UDP-N-acetyl-alpha-D-glucosamine</name>
        <dbReference type="ChEBI" id="CHEBI:57705"/>
    </ligand>
</feature>
<dbReference type="InterPro" id="IPR005835">
    <property type="entry name" value="NTP_transferase_dom"/>
</dbReference>
<comment type="function">
    <text evidence="19 20">Catalyzes the last two sequential reactions in the de novo biosynthetic pathway for UDP-N-acetylglucosamine (UDP-GlcNAc). The C-terminal domain catalyzes the transfer of acetyl group from acetyl coenzyme A to glucosamine-1-phosphate (GlcN-1-P) to produce N-acetylglucosamine-1-phosphate (GlcNAc-1-P), which is converted into UDP-GlcNAc by the transfer of uridine 5-monophosphate (from uridine 5-triphosphate), a reaction catalyzed by the N-terminal domain.</text>
</comment>
<feature type="region of interest" description="Pyrophosphorylase" evidence="20">
    <location>
        <begin position="1"/>
        <end position="253"/>
    </location>
</feature>
<evidence type="ECO:0000256" key="16">
    <source>
        <dbReference type="ARBA" id="ARBA00023316"/>
    </source>
</evidence>
<dbReference type="SUPFAM" id="SSF53448">
    <property type="entry name" value="Nucleotide-diphospho-sugar transferases"/>
    <property type="match status" value="1"/>
</dbReference>
<comment type="similarity">
    <text evidence="4 20">In the C-terminal section; belongs to the transferase hexapeptide repeat family.</text>
</comment>
<dbReference type="InterPro" id="IPR038009">
    <property type="entry name" value="GlmU_C_LbH"/>
</dbReference>
<feature type="active site" description="Proton acceptor" evidence="20">
    <location>
        <position position="386"/>
    </location>
</feature>
<evidence type="ECO:0000256" key="4">
    <source>
        <dbReference type="ARBA" id="ARBA00007707"/>
    </source>
</evidence>
<keyword evidence="7 20" id="KW-0808">Transferase</keyword>
<keyword evidence="23" id="KW-1185">Reference proteome</keyword>
<evidence type="ECO:0000256" key="5">
    <source>
        <dbReference type="ARBA" id="ARBA00007947"/>
    </source>
</evidence>
<evidence type="ECO:0000256" key="2">
    <source>
        <dbReference type="ARBA" id="ARBA00005166"/>
    </source>
</evidence>
<comment type="pathway">
    <text evidence="20">Bacterial outer membrane biogenesis; LPS lipid A biosynthesis.</text>
</comment>
<reference evidence="22 23" key="1">
    <citation type="submission" date="2019-03" db="EMBL/GenBank/DDBJ databases">
        <title>Draft genome sequence data and analysis of a Fermenting Bacterium, Soehngenia longevitae strain 1933PT, isolated from petroleum reservoir in Azerbaijan.</title>
        <authorList>
            <person name="Grouzdev D.S."/>
            <person name="Bidzhieva S.K."/>
            <person name="Sokolova D.S."/>
            <person name="Tourova T.P."/>
            <person name="Poltaraus A.B."/>
            <person name="Nazina T.N."/>
        </authorList>
    </citation>
    <scope>NUCLEOTIDE SEQUENCE [LARGE SCALE GENOMIC DNA]</scope>
    <source>
        <strain evidence="22 23">1933P</strain>
    </source>
</reference>
<evidence type="ECO:0000256" key="6">
    <source>
        <dbReference type="ARBA" id="ARBA00022490"/>
    </source>
</evidence>
<comment type="caution">
    <text evidence="22">The sequence shown here is derived from an EMBL/GenBank/DDBJ whole genome shotgun (WGS) entry which is preliminary data.</text>
</comment>
<dbReference type="GO" id="GO:0005737">
    <property type="term" value="C:cytoplasm"/>
    <property type="evidence" value="ECO:0007669"/>
    <property type="project" value="UniProtKB-SubCell"/>
</dbReference>
<evidence type="ECO:0000259" key="21">
    <source>
        <dbReference type="Pfam" id="PF00483"/>
    </source>
</evidence>
<feature type="binding site" evidence="20">
    <location>
        <position position="126"/>
    </location>
    <ligand>
        <name>Mg(2+)</name>
        <dbReference type="ChEBI" id="CHEBI:18420"/>
    </ligand>
</feature>
<feature type="binding site" evidence="20">
    <location>
        <position position="400"/>
    </location>
    <ligand>
        <name>UDP-N-acetyl-alpha-D-glucosamine</name>
        <dbReference type="ChEBI" id="CHEBI:57705"/>
    </ligand>
</feature>
<dbReference type="HAMAP" id="MF_01631">
    <property type="entry name" value="GlmU"/>
    <property type="match status" value="1"/>
</dbReference>
<dbReference type="GO" id="GO:0009245">
    <property type="term" value="P:lipid A biosynthetic process"/>
    <property type="evidence" value="ECO:0007669"/>
    <property type="project" value="UniProtKB-UniRule"/>
</dbReference>
<evidence type="ECO:0000256" key="14">
    <source>
        <dbReference type="ARBA" id="ARBA00023268"/>
    </source>
</evidence>
<evidence type="ECO:0000313" key="23">
    <source>
        <dbReference type="Proteomes" id="UP000298381"/>
    </source>
</evidence>
<dbReference type="CDD" id="cd02540">
    <property type="entry name" value="GT2_GlmU_N_bac"/>
    <property type="match status" value="1"/>
</dbReference>
<keyword evidence="6 20" id="KW-0963">Cytoplasm</keyword>
<feature type="binding site" evidence="20">
    <location>
        <position position="42"/>
    </location>
    <ligand>
        <name>UDP-N-acetyl-alpha-D-glucosamine</name>
        <dbReference type="ChEBI" id="CHEBI:57705"/>
    </ligand>
</feature>
<feature type="binding site" evidence="20">
    <location>
        <position position="178"/>
    </location>
    <ligand>
        <name>UDP-N-acetyl-alpha-D-glucosamine</name>
        <dbReference type="ChEBI" id="CHEBI:57705"/>
    </ligand>
</feature>
<dbReference type="InterPro" id="IPR050065">
    <property type="entry name" value="GlmU-like"/>
</dbReference>
<dbReference type="GO" id="GO:0019134">
    <property type="term" value="F:glucosamine-1-phosphate N-acetyltransferase activity"/>
    <property type="evidence" value="ECO:0007669"/>
    <property type="project" value="UniProtKB-UniRule"/>
</dbReference>
<dbReference type="Gene3D" id="2.160.10.10">
    <property type="entry name" value="Hexapeptide repeat proteins"/>
    <property type="match status" value="1"/>
</dbReference>
<evidence type="ECO:0000256" key="13">
    <source>
        <dbReference type="ARBA" id="ARBA00022984"/>
    </source>
</evidence>
<dbReference type="GO" id="GO:0000287">
    <property type="term" value="F:magnesium ion binding"/>
    <property type="evidence" value="ECO:0007669"/>
    <property type="project" value="UniProtKB-UniRule"/>
</dbReference>
<evidence type="ECO:0000256" key="18">
    <source>
        <dbReference type="ARBA" id="ARBA00048493"/>
    </source>
</evidence>
<feature type="binding site" evidence="20">
    <location>
        <position position="251"/>
    </location>
    <ligand>
        <name>Mg(2+)</name>
        <dbReference type="ChEBI" id="CHEBI:18420"/>
    </ligand>
</feature>
<keyword evidence="9 20" id="KW-0479">Metal-binding</keyword>
<evidence type="ECO:0000256" key="1">
    <source>
        <dbReference type="ARBA" id="ARBA00004496"/>
    </source>
</evidence>
<dbReference type="AlphaFoldDB" id="A0A4Z0D598"/>
<dbReference type="InterPro" id="IPR029044">
    <property type="entry name" value="Nucleotide-diphossugar_trans"/>
</dbReference>
<dbReference type="OrthoDB" id="9775031at2"/>
<keyword evidence="16 20" id="KW-0961">Cell wall biogenesis/degradation</keyword>
<evidence type="ECO:0000256" key="17">
    <source>
        <dbReference type="ARBA" id="ARBA00048247"/>
    </source>
</evidence>
<comment type="caution">
    <text evidence="20">Lacks conserved residue(s) required for the propagation of feature annotation.</text>
</comment>
<keyword evidence="8 20" id="KW-0548">Nucleotidyltransferase</keyword>
<name>A0A4Z0D598_9FIRM</name>
<dbReference type="UniPathway" id="UPA00113">
    <property type="reaction ID" value="UER00532"/>
</dbReference>
<dbReference type="EC" id="2.3.1.157" evidence="20"/>
<dbReference type="NCBIfam" id="TIGR01173">
    <property type="entry name" value="glmU"/>
    <property type="match status" value="1"/>
</dbReference>
<keyword evidence="15 20" id="KW-0012">Acyltransferase</keyword>
<dbReference type="GO" id="GO:0006048">
    <property type="term" value="P:UDP-N-acetylglucosamine biosynthetic process"/>
    <property type="evidence" value="ECO:0007669"/>
    <property type="project" value="UniProtKB-UniPathway"/>
</dbReference>
<dbReference type="InterPro" id="IPR011004">
    <property type="entry name" value="Trimer_LpxA-like_sf"/>
</dbReference>
<dbReference type="Proteomes" id="UP000298381">
    <property type="component" value="Unassembled WGS sequence"/>
</dbReference>
<evidence type="ECO:0000256" key="15">
    <source>
        <dbReference type="ARBA" id="ARBA00023315"/>
    </source>
</evidence>
<evidence type="ECO:0000256" key="11">
    <source>
        <dbReference type="ARBA" id="ARBA00022842"/>
    </source>
</evidence>
<feature type="region of interest" description="Linker" evidence="20">
    <location>
        <begin position="254"/>
        <end position="274"/>
    </location>
</feature>
<evidence type="ECO:0000256" key="3">
    <source>
        <dbReference type="ARBA" id="ARBA00005208"/>
    </source>
</evidence>
<feature type="binding site" evidence="20">
    <location>
        <position position="193"/>
    </location>
    <ligand>
        <name>UDP-N-acetyl-alpha-D-glucosamine</name>
        <dbReference type="ChEBI" id="CHEBI:57705"/>
    </ligand>
</feature>
<comment type="similarity">
    <text evidence="5 20">In the N-terminal section; belongs to the N-acetylglucosamine-1-phosphate uridyltransferase family.</text>
</comment>
<evidence type="ECO:0000256" key="19">
    <source>
        <dbReference type="ARBA" id="ARBA00049628"/>
    </source>
</evidence>
<dbReference type="SUPFAM" id="SSF51161">
    <property type="entry name" value="Trimeric LpxA-like enzymes"/>
    <property type="match status" value="1"/>
</dbReference>
<feature type="binding site" evidence="20">
    <location>
        <position position="389"/>
    </location>
    <ligand>
        <name>UDP-N-acetyl-alpha-D-glucosamine</name>
        <dbReference type="ChEBI" id="CHEBI:57705"/>
    </ligand>
</feature>
<feature type="binding site" evidence="20">
    <location>
        <position position="163"/>
    </location>
    <ligand>
        <name>UDP-N-acetyl-alpha-D-glucosamine</name>
        <dbReference type="ChEBI" id="CHEBI:57705"/>
    </ligand>
</feature>
<feature type="binding site" evidence="20">
    <location>
        <begin position="28"/>
        <end position="31"/>
    </location>
    <ligand>
        <name>UDP-N-acetyl-alpha-D-glucosamine</name>
        <dbReference type="ChEBI" id="CHEBI:57705"/>
    </ligand>
</feature>
<comment type="catalytic activity">
    <reaction evidence="17 20">
        <text>alpha-D-glucosamine 1-phosphate + acetyl-CoA = N-acetyl-alpha-D-glucosamine 1-phosphate + CoA + H(+)</text>
        <dbReference type="Rhea" id="RHEA:13725"/>
        <dbReference type="ChEBI" id="CHEBI:15378"/>
        <dbReference type="ChEBI" id="CHEBI:57287"/>
        <dbReference type="ChEBI" id="CHEBI:57288"/>
        <dbReference type="ChEBI" id="CHEBI:57776"/>
        <dbReference type="ChEBI" id="CHEBI:58516"/>
        <dbReference type="EC" id="2.3.1.157"/>
    </reaction>
</comment>
<evidence type="ECO:0000313" key="22">
    <source>
        <dbReference type="EMBL" id="TFZ39653.1"/>
    </source>
</evidence>
<evidence type="ECO:0000256" key="10">
    <source>
        <dbReference type="ARBA" id="ARBA00022737"/>
    </source>
</evidence>
<comment type="cofactor">
    <cofactor evidence="20">
        <name>Mg(2+)</name>
        <dbReference type="ChEBI" id="CHEBI:18420"/>
    </cofactor>
    <text evidence="20">Binds 1 Mg(2+) ion per subunit.</text>
</comment>
<evidence type="ECO:0000256" key="8">
    <source>
        <dbReference type="ARBA" id="ARBA00022695"/>
    </source>
</evidence>
<keyword evidence="13 20" id="KW-0573">Peptidoglycan synthesis</keyword>
<dbReference type="GO" id="GO:0008360">
    <property type="term" value="P:regulation of cell shape"/>
    <property type="evidence" value="ECO:0007669"/>
    <property type="project" value="UniProtKB-KW"/>
</dbReference>
<evidence type="ECO:0000256" key="7">
    <source>
        <dbReference type="ARBA" id="ARBA00022679"/>
    </source>
</evidence>
<keyword evidence="10 20" id="KW-0677">Repeat</keyword>
<keyword evidence="12 20" id="KW-0133">Cell shape</keyword>
<feature type="binding site" evidence="20">
    <location>
        <position position="374"/>
    </location>
    <ligand>
        <name>UDP-N-acetyl-alpha-D-glucosamine</name>
        <dbReference type="ChEBI" id="CHEBI:57705"/>
    </ligand>
</feature>
<comment type="subunit">
    <text evidence="20">Homotrimer.</text>
</comment>
<feature type="binding site" evidence="20">
    <location>
        <position position="251"/>
    </location>
    <ligand>
        <name>UDP-N-acetyl-alpha-D-glucosamine</name>
        <dbReference type="ChEBI" id="CHEBI:57705"/>
    </ligand>
</feature>
<feature type="binding site" evidence="20">
    <location>
        <begin position="102"/>
        <end position="103"/>
    </location>
    <ligand>
        <name>UDP-N-acetyl-alpha-D-glucosamine</name>
        <dbReference type="ChEBI" id="CHEBI:57705"/>
    </ligand>
</feature>
<sequence length="482" mass="52888">MDLFIFWVKINKEEKTKGGDRLNIGIILAAGEGKRMKSRHAKVLHKICGKPMISYVIEAADNSRMDKIIVVVGHKKEELVEYLKDFDVIIKEQPVDEKSSYGTAFAVSRAIDEVEDNDNVIVLCADTPLVTSDSISSLIEYHVNTKSYATVLTTELEDPTGYGRIISKGNGDLLKIVEDKDATFDEKKIKEINSGIYCFNGRALKESMGKIDNKNKQNEYYLTDTIEILNSEGLKVSAFKINNSEEISGVNSREQLATAAKIMQKRINKFHLDNGVTIVDPDNTYIEPNVIIGYDTVIYPGAIIETNSIIGQDCKIVGNTRIVNSVIGNGCEIESTLIESSTIGSDCHIGPYAHLRPNCKIGNNVKIGNFVEIKNSNIGDNSKAAHLSYVGDADVGKNVNIGCGVVFVNYDGKNKFRSTVEDNAFIGSNSNLIAPVVIEKNGYVAAGSTITDDVNEGDLSIARARQVNIPGWVEKKGLKNHK</sequence>